<comment type="caution">
    <text evidence="1">The sequence shown here is derived from an EMBL/GenBank/DDBJ whole genome shotgun (WGS) entry which is preliminary data.</text>
</comment>
<dbReference type="EMBL" id="SHLI01000001">
    <property type="protein sequence ID" value="RZU98610.1"/>
    <property type="molecule type" value="Genomic_DNA"/>
</dbReference>
<organism evidence="1 2">
    <name type="scientific">Spiribacter vilamensis</name>
    <dbReference type="NCBI Taxonomy" id="531306"/>
    <lineage>
        <taxon>Bacteria</taxon>
        <taxon>Pseudomonadati</taxon>
        <taxon>Pseudomonadota</taxon>
        <taxon>Gammaproteobacteria</taxon>
        <taxon>Chromatiales</taxon>
        <taxon>Ectothiorhodospiraceae</taxon>
        <taxon>Spiribacter</taxon>
    </lineage>
</organism>
<sequence length="159" mass="17718">MGVARFIHNAEDGVTLIEMVATITLLAVIGGFIGQPLINLIETKFVIDEQTDQEADIEYALSRVANDIRFSSGIPTCPTSNAIEIPGSAGLVEYKYRGTDFVIVNKEFEEGEVLFSVIDKDEPYNFYCERLLETPSTNLYELILKLDGESHLVRATPRQ</sequence>
<evidence type="ECO:0000313" key="2">
    <source>
        <dbReference type="Proteomes" id="UP000292298"/>
    </source>
</evidence>
<reference evidence="1 2" key="1">
    <citation type="submission" date="2019-02" db="EMBL/GenBank/DDBJ databases">
        <title>Genomic Encyclopedia of Type Strains, Phase IV (KMG-IV): sequencing the most valuable type-strain genomes for metagenomic binning, comparative biology and taxonomic classification.</title>
        <authorList>
            <person name="Goeker M."/>
        </authorList>
    </citation>
    <scope>NUCLEOTIDE SEQUENCE [LARGE SCALE GENOMIC DNA]</scope>
    <source>
        <strain evidence="1 2">DSM 21056</strain>
    </source>
</reference>
<proteinExistence type="predicted"/>
<keyword evidence="2" id="KW-1185">Reference proteome</keyword>
<dbReference type="RefSeq" id="WP_130502904.1">
    <property type="nucleotide sequence ID" value="NZ_SHLI01000001.1"/>
</dbReference>
<protein>
    <recommendedName>
        <fullName evidence="3">Prepilin-type N-terminal cleavage/methylation domain-containing protein</fullName>
    </recommendedName>
</protein>
<gene>
    <name evidence="1" type="ORF">EV698_0864</name>
</gene>
<dbReference type="Proteomes" id="UP000292298">
    <property type="component" value="Unassembled WGS sequence"/>
</dbReference>
<accession>A0A4Q8D075</accession>
<dbReference type="AlphaFoldDB" id="A0A4Q8D075"/>
<name>A0A4Q8D075_9GAMM</name>
<evidence type="ECO:0008006" key="3">
    <source>
        <dbReference type="Google" id="ProtNLM"/>
    </source>
</evidence>
<evidence type="ECO:0000313" key="1">
    <source>
        <dbReference type="EMBL" id="RZU98610.1"/>
    </source>
</evidence>
<dbReference type="OrthoDB" id="9790526at2"/>